<name>A0A1I9HZR1_9CUCU</name>
<dbReference type="PANTHER" id="PTHR11257:SF9">
    <property type="entry name" value="CHEMOSENSORY PROTEIN 13"/>
    <property type="match status" value="1"/>
</dbReference>
<dbReference type="AlphaFoldDB" id="A0A1I9HZR1"/>
<accession>A0A1I9HZR1</accession>
<dbReference type="PANTHER" id="PTHR11257">
    <property type="entry name" value="CHEMOSENSORY PROTEIN-RELATED"/>
    <property type="match status" value="1"/>
</dbReference>
<dbReference type="SUPFAM" id="SSF100910">
    <property type="entry name" value="Chemosensory protein Csp2"/>
    <property type="match status" value="1"/>
</dbReference>
<reference evidence="2" key="1">
    <citation type="submission" date="2013-12" db="EMBL/GenBank/DDBJ databases">
        <authorList>
            <person name="Schubert J."/>
        </authorList>
    </citation>
    <scope>NUCLEOTIDE SEQUENCE</scope>
</reference>
<feature type="chain" id="PRO_5012655950" evidence="1">
    <location>
        <begin position="19"/>
        <end position="252"/>
    </location>
</feature>
<feature type="signal peptide" evidence="1">
    <location>
        <begin position="1"/>
        <end position="18"/>
    </location>
</feature>
<proteinExistence type="evidence at transcript level"/>
<dbReference type="Gene3D" id="1.10.2080.10">
    <property type="entry name" value="Insect odorant-binding protein A10/Ejaculatory bulb-specific protein 3"/>
    <property type="match status" value="1"/>
</dbReference>
<evidence type="ECO:0000313" key="2">
    <source>
        <dbReference type="EMBL" id="AIX97072.1"/>
    </source>
</evidence>
<sequence length="252" mass="28349">MKFDIPLILIVTVASVKCVPVEYYATKYDHLDIERILNNRRMVNYYASCLLNKGPCPPQGTEFKRILPEALETNCARCTEKQKFVTYHTIKRLKKEYPKIWVQLEAQWDPNHTFIPLFEASFIASSTSPSTTSTTVVPDLGNRFGENKNETETFPYPAEAVASGATLLPNLQQTTAFSSSIQSTHSTNTQHTTPPYLSYSTTKRYNVKQQQNTVSYGFNIVGDVIKNIGIFSVRVAETGKQLANVLISSLHI</sequence>
<reference evidence="2" key="2">
    <citation type="journal article" date="2014" name="Comp. Biochem. Physiol. Part D Genomics Proteomics">
        <title>Analysis of chemosensory gene families in the beetle Monochamus alternatus and its parasitoid Dastarcus helophoroides.</title>
        <authorList>
            <person name="Wang J."/>
            <person name="Li D.Z."/>
            <person name="Min S.F."/>
            <person name="Mi F."/>
            <person name="Zhou S.S."/>
            <person name="Wang M.Q."/>
        </authorList>
    </citation>
    <scope>NUCLEOTIDE SEQUENCE</scope>
</reference>
<organism evidence="2">
    <name type="scientific">Dastarcus helophoroides</name>
    <dbReference type="NCBI Taxonomy" id="1169899"/>
    <lineage>
        <taxon>Eukaryota</taxon>
        <taxon>Metazoa</taxon>
        <taxon>Ecdysozoa</taxon>
        <taxon>Arthropoda</taxon>
        <taxon>Hexapoda</taxon>
        <taxon>Insecta</taxon>
        <taxon>Pterygota</taxon>
        <taxon>Neoptera</taxon>
        <taxon>Endopterygota</taxon>
        <taxon>Coleoptera</taxon>
        <taxon>Polyphaga</taxon>
        <taxon>Cucujiformia</taxon>
        <taxon>Coccinelloidea</taxon>
        <taxon>Bothrideridae</taxon>
        <taxon>Dastarcus</taxon>
    </lineage>
</organism>
<dbReference type="InterPro" id="IPR005055">
    <property type="entry name" value="A10/PebIII"/>
</dbReference>
<protein>
    <submittedName>
        <fullName evidence="2">Chemosensory protein 4</fullName>
    </submittedName>
</protein>
<dbReference type="Pfam" id="PF03392">
    <property type="entry name" value="OS-D"/>
    <property type="match status" value="1"/>
</dbReference>
<evidence type="ECO:0000256" key="1">
    <source>
        <dbReference type="SAM" id="SignalP"/>
    </source>
</evidence>
<keyword evidence="1" id="KW-0732">Signal</keyword>
<gene>
    <name evidence="2" type="primary">csp4</name>
</gene>
<dbReference type="InterPro" id="IPR036682">
    <property type="entry name" value="OS_D_A10/PebIII_sf"/>
</dbReference>
<dbReference type="EMBL" id="KF984189">
    <property type="protein sequence ID" value="AIX97072.1"/>
    <property type="molecule type" value="mRNA"/>
</dbReference>